<dbReference type="NCBIfam" id="TIGR04524">
    <property type="entry name" value="mycoplas_M_dom"/>
    <property type="match status" value="1"/>
</dbReference>
<dbReference type="BioCyc" id="MPUL272635:G1GT6-399-MONOMER"/>
<evidence type="ECO:0000259" key="4">
    <source>
        <dbReference type="Pfam" id="PF26364"/>
    </source>
</evidence>
<evidence type="ECO:0000259" key="3">
    <source>
        <dbReference type="Pfam" id="PF26361"/>
    </source>
</evidence>
<accession>Q98QH0</accession>
<evidence type="ECO:0008006" key="7">
    <source>
        <dbReference type="Google" id="ProtNLM"/>
    </source>
</evidence>
<dbReference type="eggNOG" id="COG0810">
    <property type="taxonomic scope" value="Bacteria"/>
</dbReference>
<dbReference type="Pfam" id="PF26360">
    <property type="entry name" value="MIB_M1"/>
    <property type="match status" value="1"/>
</dbReference>
<dbReference type="Proteomes" id="UP000000528">
    <property type="component" value="Chromosome"/>
</dbReference>
<evidence type="ECO:0000313" key="6">
    <source>
        <dbReference type="Proteomes" id="UP000000528"/>
    </source>
</evidence>
<dbReference type="InterPro" id="IPR030942">
    <property type="entry name" value="Mycoplas_M_dom"/>
</dbReference>
<evidence type="ECO:0000313" key="5">
    <source>
        <dbReference type="EMBL" id="CAC13566.1"/>
    </source>
</evidence>
<keyword evidence="6" id="KW-1185">Reference proteome</keyword>
<feature type="domain" description="IgG-blocking virulence" evidence="2">
    <location>
        <begin position="353"/>
        <end position="547"/>
    </location>
</feature>
<proteinExistence type="predicted"/>
<dbReference type="STRING" id="272635.gene:17576993"/>
<dbReference type="InterPro" id="IPR058861">
    <property type="entry name" value="MIB_arm"/>
</dbReference>
<feature type="domain" description="Mycoplasma immunoglobulin binding protein M2" evidence="4">
    <location>
        <begin position="557"/>
        <end position="742"/>
    </location>
</feature>
<name>Q98QH0_MYCPU</name>
<evidence type="ECO:0000256" key="1">
    <source>
        <dbReference type="SAM" id="MobiDB-lite"/>
    </source>
</evidence>
<feature type="compositionally biased region" description="Basic and acidic residues" evidence="1">
    <location>
        <begin position="73"/>
        <end position="97"/>
    </location>
</feature>
<feature type="compositionally biased region" description="Pro residues" evidence="1">
    <location>
        <begin position="47"/>
        <end position="59"/>
    </location>
</feature>
<dbReference type="PIR" id="A99561">
    <property type="entry name" value="A99561"/>
</dbReference>
<dbReference type="HOGENOM" id="CLU_020577_0_0_14"/>
<dbReference type="Pfam" id="PF26361">
    <property type="entry name" value="MIB_arm"/>
    <property type="match status" value="1"/>
</dbReference>
<feature type="compositionally biased region" description="Pro residues" evidence="1">
    <location>
        <begin position="98"/>
        <end position="138"/>
    </location>
</feature>
<gene>
    <name evidence="5" type="ordered locus">MYPU_3930</name>
</gene>
<feature type="region of interest" description="Disordered" evidence="1">
    <location>
        <begin position="41"/>
        <end position="148"/>
    </location>
</feature>
<dbReference type="InterPro" id="IPR030941">
    <property type="entry name" value="Predic_Ig_block"/>
</dbReference>
<organism evidence="6">
    <name type="scientific">Mycoplasmopsis pulmonis (strain UAB CTIP)</name>
    <name type="common">Mycoplasma pulmonis</name>
    <dbReference type="NCBI Taxonomy" id="272635"/>
    <lineage>
        <taxon>Bacteria</taxon>
        <taxon>Bacillati</taxon>
        <taxon>Mycoplasmatota</taxon>
        <taxon>Mycoplasmoidales</taxon>
        <taxon>Metamycoplasmataceae</taxon>
        <taxon>Mycoplasmopsis</taxon>
    </lineage>
</organism>
<protein>
    <recommendedName>
        <fullName evidence="7">Immunoglobulin-blocking virulence protein</fullName>
    </recommendedName>
</protein>
<evidence type="ECO:0000259" key="2">
    <source>
        <dbReference type="Pfam" id="PF26360"/>
    </source>
</evidence>
<dbReference type="AlphaFoldDB" id="Q98QH0"/>
<feature type="domain" description="Mycoplasma immunoglobulin binding protein arm" evidence="3">
    <location>
        <begin position="204"/>
        <end position="347"/>
    </location>
</feature>
<dbReference type="KEGG" id="mpu:MYPU_3930"/>
<reference evidence="5 6" key="1">
    <citation type="journal article" date="2001" name="Nucleic Acids Res.">
        <title>The complete genome sequence of the murine respiratory pathogen Mycoplasma pulmonis.</title>
        <authorList>
            <person name="Chambaud I."/>
            <person name="Heilig R."/>
            <person name="Ferris S."/>
            <person name="Barbe V."/>
            <person name="Samson D."/>
            <person name="Galisson F."/>
            <person name="Moszer I."/>
            <person name="Dybvig K."/>
            <person name="Wroblewski H."/>
            <person name="Viari A."/>
            <person name="Rocha E.P.C."/>
            <person name="Blanchard A."/>
        </authorList>
    </citation>
    <scope>NUCLEOTIDE SEQUENCE [LARGE SCALE GENOMIC DNA]</scope>
    <source>
        <strain evidence="5 6">UAB CTIP</strain>
    </source>
</reference>
<dbReference type="EMBL" id="AL445564">
    <property type="protein sequence ID" value="CAC13566.1"/>
    <property type="molecule type" value="Genomic_DNA"/>
</dbReference>
<dbReference type="NCBIfam" id="TIGR04526">
    <property type="entry name" value="predic_Ig_block"/>
    <property type="match status" value="1"/>
</dbReference>
<dbReference type="Pfam" id="PF26364">
    <property type="entry name" value="MIB_M2"/>
    <property type="match status" value="1"/>
</dbReference>
<dbReference type="InterPro" id="IPR058860">
    <property type="entry name" value="MIB_M2"/>
</dbReference>
<sequence length="757" mass="86351">MFFIFLSQFKHSEVLYEEQTPIKLIPKNNLDYSEANISNTDFNLPEIPKPLPKPEPPKPPQEDPIIKIPPQPEPEKPKEEPKPEPKPEPEKPKEEPKPAPPPVVIPAPAPKPIPKPVQPKPIPAPAPAPKLSPKPSVPERPIQGDDQEGKIVDRIILGFDNKPIKGKFRNPRKRQTFQSDIDKEIANRNPYVNDLGKLVSIEVTDELRKDNIKNSLSITNRLLPQVFDQLSGDDAYKNIKRSNLLQNLIYRFHRLLNSPNVVNFLTEKGKQEYPQIQKDFIENPKKLSEEEKRNLRYARLINHLDLSKFNKLSAQSEKFLAEGLTTDPNNIYFNENGEIESHSFSPLINTGQQQYARDNSTKRTFGYNSYYGRGGADIIDGKYPGWKNDDITDLEEYKKHGASKADGITVSKLTKIEKTDQGINEGIVVTIDVSNQKGYEKAKAFIEALVKEKKEITAYRILHIGKKDANQRFGDILKVLPKKLKQLDLFFETKNTSALLELEDKEIDELGMFTKGYPNNDSWNFNPFALKKVAWVNTIDYNASWNDGDLPYSRIVFDTISFDQKDKDLNRINDGLRMAYFVRNNEKIFQGGFGPGLDPDHKESGNSYPTRLDLSRIESIKSLRGLIFRDEKKPQNGERKIKNLKLYNNSLEFEIDTEELNEANFDVFSFSLGPPRTKIEFSNGGITRFLKVVFKNGTPLNSTGFSNLNRLLDLASDNFGDREIIVNPGETALHNQLKGIEKRIKIQEKNDASINFL</sequence>